<sequence length="90" mass="11081">MADQRAEATMHYLQSIEKRFSKSRLMMLQRQRRKHRENDKRTKKKQILREREEESKRREEIFFTQPELERKCKDRAGPKRKKNFLGGETS</sequence>
<accession>A0A4Y2CYW1</accession>
<keyword evidence="3" id="KW-1185">Reference proteome</keyword>
<comment type="caution">
    <text evidence="2">The sequence shown here is derived from an EMBL/GenBank/DDBJ whole genome shotgun (WGS) entry which is preliminary data.</text>
</comment>
<dbReference type="Proteomes" id="UP000499080">
    <property type="component" value="Unassembled WGS sequence"/>
</dbReference>
<feature type="region of interest" description="Disordered" evidence="1">
    <location>
        <begin position="71"/>
        <end position="90"/>
    </location>
</feature>
<gene>
    <name evidence="2" type="ORF">AVEN_267728_1</name>
</gene>
<proteinExistence type="predicted"/>
<feature type="compositionally biased region" description="Basic residues" evidence="1">
    <location>
        <begin position="30"/>
        <end position="46"/>
    </location>
</feature>
<feature type="region of interest" description="Disordered" evidence="1">
    <location>
        <begin position="29"/>
        <end position="58"/>
    </location>
</feature>
<protein>
    <submittedName>
        <fullName evidence="2">Uncharacterized protein</fullName>
    </submittedName>
</protein>
<reference evidence="2 3" key="1">
    <citation type="journal article" date="2019" name="Sci. Rep.">
        <title>Orb-weaving spider Araneus ventricosus genome elucidates the spidroin gene catalogue.</title>
        <authorList>
            <person name="Kono N."/>
            <person name="Nakamura H."/>
            <person name="Ohtoshi R."/>
            <person name="Moran D.A.P."/>
            <person name="Shinohara A."/>
            <person name="Yoshida Y."/>
            <person name="Fujiwara M."/>
            <person name="Mori M."/>
            <person name="Tomita M."/>
            <person name="Arakawa K."/>
        </authorList>
    </citation>
    <scope>NUCLEOTIDE SEQUENCE [LARGE SCALE GENOMIC DNA]</scope>
</reference>
<dbReference type="EMBL" id="BGPR01000257">
    <property type="protein sequence ID" value="GBM08465.1"/>
    <property type="molecule type" value="Genomic_DNA"/>
</dbReference>
<evidence type="ECO:0000313" key="3">
    <source>
        <dbReference type="Proteomes" id="UP000499080"/>
    </source>
</evidence>
<name>A0A4Y2CYW1_ARAVE</name>
<evidence type="ECO:0000313" key="2">
    <source>
        <dbReference type="EMBL" id="GBM08465.1"/>
    </source>
</evidence>
<organism evidence="2 3">
    <name type="scientific">Araneus ventricosus</name>
    <name type="common">Orbweaver spider</name>
    <name type="synonym">Epeira ventricosa</name>
    <dbReference type="NCBI Taxonomy" id="182803"/>
    <lineage>
        <taxon>Eukaryota</taxon>
        <taxon>Metazoa</taxon>
        <taxon>Ecdysozoa</taxon>
        <taxon>Arthropoda</taxon>
        <taxon>Chelicerata</taxon>
        <taxon>Arachnida</taxon>
        <taxon>Araneae</taxon>
        <taxon>Araneomorphae</taxon>
        <taxon>Entelegynae</taxon>
        <taxon>Araneoidea</taxon>
        <taxon>Araneidae</taxon>
        <taxon>Araneus</taxon>
    </lineage>
</organism>
<evidence type="ECO:0000256" key="1">
    <source>
        <dbReference type="SAM" id="MobiDB-lite"/>
    </source>
</evidence>
<feature type="compositionally biased region" description="Basic and acidic residues" evidence="1">
    <location>
        <begin position="47"/>
        <end position="58"/>
    </location>
</feature>
<dbReference type="AlphaFoldDB" id="A0A4Y2CYW1"/>